<dbReference type="PANTHER" id="PTHR14652">
    <property type="entry name" value="TYPE 2 DNA TOPOISOMERASE 6 SUBUNIT B-LIKE"/>
    <property type="match status" value="1"/>
</dbReference>
<dbReference type="AlphaFoldDB" id="A0A8C2RJW7"/>
<dbReference type="GO" id="GO:0007131">
    <property type="term" value="P:reciprocal meiotic recombination"/>
    <property type="evidence" value="ECO:0007669"/>
    <property type="project" value="TreeGrafter"/>
</dbReference>
<organism evidence="1">
    <name type="scientific">Capra hircus</name>
    <name type="common">Goat</name>
    <dbReference type="NCBI Taxonomy" id="9925"/>
    <lineage>
        <taxon>Eukaryota</taxon>
        <taxon>Metazoa</taxon>
        <taxon>Chordata</taxon>
        <taxon>Craniata</taxon>
        <taxon>Vertebrata</taxon>
        <taxon>Euteleostomi</taxon>
        <taxon>Mammalia</taxon>
        <taxon>Eutheria</taxon>
        <taxon>Laurasiatheria</taxon>
        <taxon>Artiodactyla</taxon>
        <taxon>Ruminantia</taxon>
        <taxon>Pecora</taxon>
        <taxon>Bovidae</taxon>
        <taxon>Caprinae</taxon>
        <taxon>Capra</taxon>
    </lineage>
</organism>
<dbReference type="InterPro" id="IPR028040">
    <property type="entry name" value="TopoVIB-like"/>
</dbReference>
<sequence>MDNSSISGAYPNCLFSVVAISPHTDMQSVLPGFFANLNWTSEEAGHSQDASGLRPFQMIFEADVKPRTLMTDSLVIKNFLRKIITVPPKIRFNFSVKVNGILSVEIFGAESEPALNLSNGIALVVNCQHYLRSPHFALSSSPGHPQGEPQRGARVHPGCCGLGLGAASPGCQGKIHSSLSPPLSQRKTGYLAGGG</sequence>
<name>A0A8C2RJW7_CAPHI</name>
<dbReference type="GO" id="GO:0042138">
    <property type="term" value="P:meiotic DNA double-strand break formation"/>
    <property type="evidence" value="ECO:0007669"/>
    <property type="project" value="InterPro"/>
</dbReference>
<dbReference type="Pfam" id="PF15091">
    <property type="entry name" value="DUF4554"/>
    <property type="match status" value="1"/>
</dbReference>
<accession>A0A8C2RJW7</accession>
<protein>
    <submittedName>
        <fullName evidence="1">Uncharacterized protein</fullName>
    </submittedName>
</protein>
<dbReference type="Ensembl" id="ENSCHIT00010042296.1">
    <property type="protein sequence ID" value="ENSCHIP00010030013.1"/>
    <property type="gene ID" value="ENSCHIG00010022143.1"/>
</dbReference>
<dbReference type="PANTHER" id="PTHR14652:SF2">
    <property type="entry name" value="TYPE 2 DNA TOPOISOMERASE 6 SUBUNIT B-LIKE"/>
    <property type="match status" value="1"/>
</dbReference>
<proteinExistence type="predicted"/>
<evidence type="ECO:0000313" key="1">
    <source>
        <dbReference type="Ensembl" id="ENSCHIP00010030013.1"/>
    </source>
</evidence>
<reference evidence="1" key="1">
    <citation type="submission" date="2019-03" db="EMBL/GenBank/DDBJ databases">
        <title>Genome sequencing and reference-guided assembly of Black Bengal Goat (Capra hircus).</title>
        <authorList>
            <person name="Siddiki A.Z."/>
            <person name="Baten A."/>
            <person name="Billah M."/>
            <person name="Alam M.A.U."/>
            <person name="Shawrob K.S.M."/>
            <person name="Saha S."/>
            <person name="Chowdhury M."/>
            <person name="Rahman A.H."/>
            <person name="Stear M."/>
            <person name="Miah G."/>
            <person name="Das G.B."/>
            <person name="Hossain M.M."/>
            <person name="Kumkum M."/>
            <person name="Islam M.S."/>
            <person name="Mollah A.M."/>
            <person name="Ahsan A."/>
            <person name="Tusar F."/>
            <person name="Khan M.K.I."/>
        </authorList>
    </citation>
    <scope>NUCLEOTIDE SEQUENCE [LARGE SCALE GENOMIC DNA]</scope>
</reference>
<reference evidence="1" key="2">
    <citation type="submission" date="2025-08" db="UniProtKB">
        <authorList>
            <consortium name="Ensembl"/>
        </authorList>
    </citation>
    <scope>IDENTIFICATION</scope>
</reference>